<sequence length="118" mass="12962">MNIPQTQNREYGFYGTCTLRGQDADALWQAAVCGLISPIAPAEVVAVFLDTRHGRHFADDVVQQVEDGVATDEAVAHTAARWNQWRLGRELARGTHLPASVPYLAGLMEIIALEMEEA</sequence>
<dbReference type="EMBL" id="CP034670">
    <property type="protein sequence ID" value="AZR59698.1"/>
    <property type="molecule type" value="Genomic_DNA"/>
</dbReference>
<evidence type="ECO:0000313" key="1">
    <source>
        <dbReference type="EMBL" id="AZR59698.1"/>
    </source>
</evidence>
<dbReference type="OrthoDB" id="6057621at2"/>
<accession>A0A3S9SJT0</accession>
<dbReference type="Proteomes" id="UP000282435">
    <property type="component" value="Chromosome"/>
</dbReference>
<protein>
    <submittedName>
        <fullName evidence="1">Uncharacterized protein</fullName>
    </submittedName>
</protein>
<reference evidence="1 2" key="1">
    <citation type="submission" date="2018-12" db="EMBL/GenBank/DDBJ databases">
        <title>Genome sequencing of Eikenella corrodens KCOM 3110 (= JS217).</title>
        <authorList>
            <person name="Koo J.-K."/>
            <person name="Park S.-N."/>
            <person name="Lim Y.K."/>
        </authorList>
    </citation>
    <scope>NUCLEOTIDE SEQUENCE [LARGE SCALE GENOMIC DNA]</scope>
    <source>
        <strain evidence="1 2">KCOM 3110</strain>
    </source>
</reference>
<organism evidence="1 2">
    <name type="scientific">Eikenella corrodens</name>
    <dbReference type="NCBI Taxonomy" id="539"/>
    <lineage>
        <taxon>Bacteria</taxon>
        <taxon>Pseudomonadati</taxon>
        <taxon>Pseudomonadota</taxon>
        <taxon>Betaproteobacteria</taxon>
        <taxon>Neisseriales</taxon>
        <taxon>Neisseriaceae</taxon>
        <taxon>Eikenella</taxon>
    </lineage>
</organism>
<dbReference type="RefSeq" id="WP_126983228.1">
    <property type="nucleotide sequence ID" value="NZ_CP034670.1"/>
</dbReference>
<gene>
    <name evidence="1" type="ORF">ELB75_06485</name>
</gene>
<dbReference type="AlphaFoldDB" id="A0A3S9SJT0"/>
<proteinExistence type="predicted"/>
<name>A0A3S9SJT0_EIKCO</name>
<evidence type="ECO:0000313" key="2">
    <source>
        <dbReference type="Proteomes" id="UP000282435"/>
    </source>
</evidence>